<dbReference type="OrthoDB" id="9805408at2"/>
<dbReference type="STRING" id="580340.Tlie_1658"/>
<evidence type="ECO:0000256" key="4">
    <source>
        <dbReference type="NCBIfam" id="TIGR00652"/>
    </source>
</evidence>
<feature type="binding site" evidence="3">
    <location>
        <position position="11"/>
    </location>
    <ligand>
        <name>substrate</name>
    </ligand>
</feature>
<keyword evidence="2 3" id="KW-0413">Isomerase</keyword>
<dbReference type="KEGG" id="tli:Tlie_1658"/>
<feature type="binding site" evidence="3">
    <location>
        <position position="66"/>
    </location>
    <ligand>
        <name>substrate</name>
    </ligand>
</feature>
<sequence>MKFTKMQGNGNDFIIWDNREAKLSLDEIQKTAIKLCRRRLSLGADGLVVIDVPHNEDSSFSMRLFNRDGSESSFSGNAARCAARFACENKIAGAEMTFDTTGGTIKAIVEAPFVTLELGELDTKNIVLDAKFTYMDETLPVNYMHLGWPKSAPHCVVFLEKNDWRPMESLASFARAIQKDKELFPEGVNVNFLKILDHYAMEVYTYERGVDDFTLSCGSGSVAAAVAGWINGWCDSPVEVYNPGGTNIVIIEPKDNDKLLSVKLRGKASLIAEGSIFPEAL</sequence>
<dbReference type="UniPathway" id="UPA00034">
    <property type="reaction ID" value="UER00025"/>
</dbReference>
<comment type="catalytic activity">
    <reaction evidence="3">
        <text>(2S,6S)-2,6-diaminopimelate = meso-2,6-diaminopimelate</text>
        <dbReference type="Rhea" id="RHEA:15393"/>
        <dbReference type="ChEBI" id="CHEBI:57609"/>
        <dbReference type="ChEBI" id="CHEBI:57791"/>
        <dbReference type="EC" id="5.1.1.7"/>
    </reaction>
</comment>
<feature type="binding site" evidence="3">
    <location>
        <begin position="218"/>
        <end position="219"/>
    </location>
    <ligand>
        <name>substrate</name>
    </ligand>
</feature>
<feature type="site" description="Could be important to modulate the pK values of the two catalytic cysteine residues" evidence="3">
    <location>
        <position position="207"/>
    </location>
</feature>
<dbReference type="SUPFAM" id="SSF54506">
    <property type="entry name" value="Diaminopimelate epimerase-like"/>
    <property type="match status" value="2"/>
</dbReference>
<name>G7V849_THELD</name>
<keyword evidence="3" id="KW-0457">Lysine biosynthesis</keyword>
<dbReference type="Proteomes" id="UP000005868">
    <property type="component" value="Chromosome"/>
</dbReference>
<dbReference type="Pfam" id="PF01678">
    <property type="entry name" value="DAP_epimerase"/>
    <property type="match status" value="2"/>
</dbReference>
<dbReference type="EC" id="5.1.1.7" evidence="3 4"/>
<feature type="site" description="Could be important to modulate the pK values of the two catalytic cysteine residues" evidence="3">
    <location>
        <position position="154"/>
    </location>
</feature>
<feature type="binding site" evidence="3">
    <location>
        <position position="189"/>
    </location>
    <ligand>
        <name>substrate</name>
    </ligand>
</feature>
<dbReference type="HAMAP" id="MF_00197">
    <property type="entry name" value="DAP_epimerase"/>
    <property type="match status" value="1"/>
</dbReference>
<proteinExistence type="inferred from homology"/>
<feature type="active site" description="Proton acceptor" evidence="3">
    <location>
        <position position="217"/>
    </location>
</feature>
<comment type="pathway">
    <text evidence="3">Amino-acid biosynthesis; L-lysine biosynthesis via DAP pathway; DL-2,6-diaminopimelate from LL-2,6-diaminopimelate: step 1/1.</text>
</comment>
<keyword evidence="3" id="KW-0028">Amino-acid biosynthesis</keyword>
<comment type="subunit">
    <text evidence="3">Homodimer.</text>
</comment>
<dbReference type="EMBL" id="CP003096">
    <property type="protein sequence ID" value="AER67380.1"/>
    <property type="molecule type" value="Genomic_DNA"/>
</dbReference>
<dbReference type="AlphaFoldDB" id="G7V849"/>
<comment type="caution">
    <text evidence="3">Lacks conserved residue(s) required for the propagation of feature annotation.</text>
</comment>
<keyword evidence="3" id="KW-0963">Cytoplasm</keyword>
<keyword evidence="6" id="KW-1185">Reference proteome</keyword>
<evidence type="ECO:0000256" key="1">
    <source>
        <dbReference type="ARBA" id="ARBA00010219"/>
    </source>
</evidence>
<dbReference type="GO" id="GO:0005829">
    <property type="term" value="C:cytosol"/>
    <property type="evidence" value="ECO:0007669"/>
    <property type="project" value="TreeGrafter"/>
</dbReference>
<feature type="binding site" evidence="3">
    <location>
        <begin position="76"/>
        <end position="77"/>
    </location>
    <ligand>
        <name>substrate</name>
    </ligand>
</feature>
<dbReference type="Gene3D" id="3.10.310.10">
    <property type="entry name" value="Diaminopimelate Epimerase, Chain A, domain 1"/>
    <property type="match status" value="2"/>
</dbReference>
<dbReference type="HOGENOM" id="CLU_053306_3_2_0"/>
<evidence type="ECO:0000256" key="3">
    <source>
        <dbReference type="HAMAP-Rule" id="MF_00197"/>
    </source>
</evidence>
<dbReference type="InterPro" id="IPR001653">
    <property type="entry name" value="DAP_epimerase_DapF"/>
</dbReference>
<dbReference type="PANTHER" id="PTHR31689">
    <property type="entry name" value="DIAMINOPIMELATE EPIMERASE, CHLOROPLASTIC"/>
    <property type="match status" value="1"/>
</dbReference>
<comment type="subcellular location">
    <subcellularLocation>
        <location evidence="3">Cytoplasm</location>
    </subcellularLocation>
</comment>
<dbReference type="PANTHER" id="PTHR31689:SF0">
    <property type="entry name" value="DIAMINOPIMELATE EPIMERASE"/>
    <property type="match status" value="1"/>
</dbReference>
<dbReference type="NCBIfam" id="TIGR00652">
    <property type="entry name" value="DapF"/>
    <property type="match status" value="1"/>
</dbReference>
<organism evidence="5 6">
    <name type="scientific">Thermovirga lienii (strain ATCC BAA-1197 / DSM 17291 / Cas60314)</name>
    <dbReference type="NCBI Taxonomy" id="580340"/>
    <lineage>
        <taxon>Bacteria</taxon>
        <taxon>Thermotogati</taxon>
        <taxon>Synergistota</taxon>
        <taxon>Synergistia</taxon>
        <taxon>Synergistales</taxon>
        <taxon>Thermovirgaceae</taxon>
        <taxon>Thermovirga</taxon>
    </lineage>
</organism>
<accession>G7V849</accession>
<evidence type="ECO:0000313" key="5">
    <source>
        <dbReference type="EMBL" id="AER67380.1"/>
    </source>
</evidence>
<dbReference type="eggNOG" id="COG0253">
    <property type="taxonomic scope" value="Bacteria"/>
</dbReference>
<protein>
    <recommendedName>
        <fullName evidence="3 4">Diaminopimelate epimerase</fullName>
        <shortName evidence="3">DAP epimerase</shortName>
        <ecNumber evidence="3 4">5.1.1.7</ecNumber>
    </recommendedName>
    <alternativeName>
        <fullName evidence="3">PLP-independent amino acid racemase</fullName>
    </alternativeName>
</protein>
<evidence type="ECO:0000256" key="2">
    <source>
        <dbReference type="ARBA" id="ARBA00023235"/>
    </source>
</evidence>
<reference evidence="6" key="1">
    <citation type="submission" date="2011-10" db="EMBL/GenBank/DDBJ databases">
        <title>The complete genome of chromosome of Thermovirga lienii DSM 17291.</title>
        <authorList>
            <consortium name="US DOE Joint Genome Institute (JGI-PGF)"/>
            <person name="Lucas S."/>
            <person name="Copeland A."/>
            <person name="Lapidus A."/>
            <person name="Glavina del Rio T."/>
            <person name="Dalin E."/>
            <person name="Tice H."/>
            <person name="Bruce D."/>
            <person name="Goodwin L."/>
            <person name="Pitluck S."/>
            <person name="Peters L."/>
            <person name="Mikhailova N."/>
            <person name="Saunders E."/>
            <person name="Kyrpides N."/>
            <person name="Mavromatis K."/>
            <person name="Ivanova N."/>
            <person name="Last F.I."/>
            <person name="Brettin T."/>
            <person name="Detter J.C."/>
            <person name="Han C."/>
            <person name="Larimer F."/>
            <person name="Land M."/>
            <person name="Hauser L."/>
            <person name="Markowitz V."/>
            <person name="Cheng J.-F."/>
            <person name="Hugenholtz P."/>
            <person name="Woyke T."/>
            <person name="Wu D."/>
            <person name="Spring S."/>
            <person name="Schroeder M."/>
            <person name="Brambilla E.-M."/>
            <person name="Klenk H.-P."/>
            <person name="Eisen J.A."/>
        </authorList>
    </citation>
    <scope>NUCLEOTIDE SEQUENCE [LARGE SCALE GENOMIC DNA]</scope>
    <source>
        <strain evidence="6">ATCC BAA-1197 / DSM 17291 / Cas60314</strain>
    </source>
</reference>
<dbReference type="GO" id="GO:0008837">
    <property type="term" value="F:diaminopimelate epimerase activity"/>
    <property type="evidence" value="ECO:0007669"/>
    <property type="project" value="UniProtKB-UniRule"/>
</dbReference>
<evidence type="ECO:0000313" key="6">
    <source>
        <dbReference type="Proteomes" id="UP000005868"/>
    </source>
</evidence>
<comment type="function">
    <text evidence="3">Catalyzes the stereoinversion of LL-2,6-diaminopimelate (L,L-DAP) to meso-diaminopimelate (meso-DAP), a precursor of L-lysine and an essential component of the bacterial peptidoglycan.</text>
</comment>
<comment type="similarity">
    <text evidence="1 3">Belongs to the diaminopimelate epimerase family.</text>
</comment>
<feature type="binding site" evidence="3">
    <location>
        <begin position="207"/>
        <end position="208"/>
    </location>
    <ligand>
        <name>substrate</name>
    </ligand>
</feature>
<reference evidence="5 6" key="2">
    <citation type="journal article" date="2012" name="Stand. Genomic Sci.">
        <title>Genome sequence of the moderately thermophilic, amino-acid-degrading and sulfur-reducing bacterium Thermovirga lienii type strain (Cas60314(T)).</title>
        <authorList>
            <person name="Goker M."/>
            <person name="Saunders E."/>
            <person name="Lapidus A."/>
            <person name="Nolan M."/>
            <person name="Lucas S."/>
            <person name="Hammon N."/>
            <person name="Deshpande S."/>
            <person name="Cheng J.F."/>
            <person name="Han C."/>
            <person name="Tapia R."/>
            <person name="Goodwin L.A."/>
            <person name="Pitluck S."/>
            <person name="Liolios K."/>
            <person name="Mavromatis K."/>
            <person name="Pagani I."/>
            <person name="Ivanova N."/>
            <person name="Mikhailova N."/>
            <person name="Pati A."/>
            <person name="Chen A."/>
            <person name="Palaniappan K."/>
            <person name="Land M."/>
            <person name="Chang Y.J."/>
            <person name="Jeffries C.D."/>
            <person name="Brambilla E.M."/>
            <person name="Rohde M."/>
            <person name="Spring S."/>
            <person name="Detter J.C."/>
            <person name="Woyke T."/>
            <person name="Bristow J."/>
            <person name="Eisen J.A."/>
            <person name="Markowitz V."/>
            <person name="Hugenholtz P."/>
            <person name="Kyrpides N.C."/>
            <person name="Klenk H.P."/>
        </authorList>
    </citation>
    <scope>NUCLEOTIDE SEQUENCE [LARGE SCALE GENOMIC DNA]</scope>
    <source>
        <strain evidence="6">ATCC BAA-1197 / DSM 17291 / Cas60314</strain>
    </source>
</reference>
<gene>
    <name evidence="3" type="primary">dapF</name>
    <name evidence="5" type="ordered locus">Tlie_1658</name>
</gene>
<dbReference type="GO" id="GO:0009089">
    <property type="term" value="P:lysine biosynthetic process via diaminopimelate"/>
    <property type="evidence" value="ECO:0007669"/>
    <property type="project" value="UniProtKB-UniRule"/>
</dbReference>